<dbReference type="InterPro" id="IPR020843">
    <property type="entry name" value="ER"/>
</dbReference>
<reference evidence="7" key="1">
    <citation type="submission" date="2020-11" db="EMBL/GenBank/DDBJ databases">
        <title>Multidrug resistant novel bacterium Savagea serpentis sp. nov., isolated from the scats of a vine snake (Ahaetulla nasuta).</title>
        <authorList>
            <person name="Venkata Ramana V."/>
            <person name="Vikas Patil S."/>
            <person name="Yogita Lugani V."/>
        </authorList>
    </citation>
    <scope>NUCLEOTIDE SEQUENCE</scope>
    <source>
        <strain evidence="7">SN6</strain>
    </source>
</reference>
<dbReference type="Gene3D" id="3.40.50.720">
    <property type="entry name" value="NAD(P)-binding Rossmann-like Domain"/>
    <property type="match status" value="1"/>
</dbReference>
<evidence type="ECO:0000313" key="8">
    <source>
        <dbReference type="Proteomes" id="UP000622653"/>
    </source>
</evidence>
<dbReference type="AlphaFoldDB" id="A0A8J7G8Y4"/>
<dbReference type="SUPFAM" id="SSF50129">
    <property type="entry name" value="GroES-like"/>
    <property type="match status" value="1"/>
</dbReference>
<dbReference type="InterPro" id="IPR036291">
    <property type="entry name" value="NAD(P)-bd_dom_sf"/>
</dbReference>
<evidence type="ECO:0000256" key="3">
    <source>
        <dbReference type="ARBA" id="ARBA00022723"/>
    </source>
</evidence>
<gene>
    <name evidence="7" type="ORF">IRY55_08315</name>
</gene>
<dbReference type="SUPFAM" id="SSF51735">
    <property type="entry name" value="NAD(P)-binding Rossmann-fold domains"/>
    <property type="match status" value="1"/>
</dbReference>
<dbReference type="InterPro" id="IPR045306">
    <property type="entry name" value="SDH-like"/>
</dbReference>
<dbReference type="InterPro" id="IPR011032">
    <property type="entry name" value="GroES-like_sf"/>
</dbReference>
<dbReference type="InterPro" id="IPR013154">
    <property type="entry name" value="ADH-like_N"/>
</dbReference>
<evidence type="ECO:0000256" key="1">
    <source>
        <dbReference type="ARBA" id="ARBA00001947"/>
    </source>
</evidence>
<protein>
    <submittedName>
        <fullName evidence="7">NAD(P)-dependent alcohol dehydrogenase</fullName>
    </submittedName>
</protein>
<dbReference type="PANTHER" id="PTHR43161:SF9">
    <property type="entry name" value="SORBITOL DEHYDROGENASE"/>
    <property type="match status" value="1"/>
</dbReference>
<dbReference type="Gene3D" id="3.90.180.10">
    <property type="entry name" value="Medium-chain alcohol dehydrogenases, catalytic domain"/>
    <property type="match status" value="1"/>
</dbReference>
<dbReference type="Pfam" id="PF00107">
    <property type="entry name" value="ADH_zinc_N"/>
    <property type="match status" value="1"/>
</dbReference>
<comment type="caution">
    <text evidence="7">The sequence shown here is derived from an EMBL/GenBank/DDBJ whole genome shotgun (WGS) entry which is preliminary data.</text>
</comment>
<accession>A0A8J7G8Y4</accession>
<sequence>MKAAVLTALERVEVQEQLEPVCGVGEVKIRIEAVGICGSDVHYYQHGHIGKRSVQFPHVQGHEASGVVIEVDSSVTTIQVGDRVIIEPGIHCETCSYCREGRYHLCEAMYFLSTPPNPGLLKQIVTVPSRVVFPIVDELNFEIATLAEPLSVGIHALRRADLKPGQTVYISGMGPVGLVTVLAARAFGAGEITVGDFQEDRLTVAKKIGAMHALNVRHEKCVDESFDVVIETSGSGVALNEAVRVTKKGGTIVAVGFPSKEVPLDIIQMIQKEIDLKTVYRYVHTFPLALKILEQYPHEASLLITSIFPMKEVQEAMQRATTLSHNDIKIVVKPND</sequence>
<keyword evidence="3" id="KW-0479">Metal-binding</keyword>
<name>A0A8J7G8Y4_9BACL</name>
<dbReference type="Pfam" id="PF08240">
    <property type="entry name" value="ADH_N"/>
    <property type="match status" value="1"/>
</dbReference>
<dbReference type="GO" id="GO:0016616">
    <property type="term" value="F:oxidoreductase activity, acting on the CH-OH group of donors, NAD or NADP as acceptor"/>
    <property type="evidence" value="ECO:0007669"/>
    <property type="project" value="InterPro"/>
</dbReference>
<keyword evidence="8" id="KW-1185">Reference proteome</keyword>
<comment type="cofactor">
    <cofactor evidence="1">
        <name>Zn(2+)</name>
        <dbReference type="ChEBI" id="CHEBI:29105"/>
    </cofactor>
</comment>
<keyword evidence="4" id="KW-0862">Zinc</keyword>
<evidence type="ECO:0000256" key="2">
    <source>
        <dbReference type="ARBA" id="ARBA00008072"/>
    </source>
</evidence>
<evidence type="ECO:0000313" key="7">
    <source>
        <dbReference type="EMBL" id="MBF4501363.1"/>
    </source>
</evidence>
<dbReference type="EMBL" id="JADKPV010000003">
    <property type="protein sequence ID" value="MBF4501363.1"/>
    <property type="molecule type" value="Genomic_DNA"/>
</dbReference>
<dbReference type="PANTHER" id="PTHR43161">
    <property type="entry name" value="SORBITOL DEHYDROGENASE"/>
    <property type="match status" value="1"/>
</dbReference>
<keyword evidence="5" id="KW-0560">Oxidoreductase</keyword>
<evidence type="ECO:0000256" key="5">
    <source>
        <dbReference type="ARBA" id="ARBA00023002"/>
    </source>
</evidence>
<proteinExistence type="inferred from homology"/>
<dbReference type="CDD" id="cd05285">
    <property type="entry name" value="sorbitol_DH"/>
    <property type="match status" value="1"/>
</dbReference>
<evidence type="ECO:0000256" key="4">
    <source>
        <dbReference type="ARBA" id="ARBA00022833"/>
    </source>
</evidence>
<dbReference type="InterPro" id="IPR013149">
    <property type="entry name" value="ADH-like_C"/>
</dbReference>
<dbReference type="Proteomes" id="UP000622653">
    <property type="component" value="Unassembled WGS sequence"/>
</dbReference>
<evidence type="ECO:0000259" key="6">
    <source>
        <dbReference type="SMART" id="SM00829"/>
    </source>
</evidence>
<feature type="domain" description="Enoyl reductase (ER)" evidence="6">
    <location>
        <begin position="7"/>
        <end position="332"/>
    </location>
</feature>
<dbReference type="GO" id="GO:0046872">
    <property type="term" value="F:metal ion binding"/>
    <property type="evidence" value="ECO:0007669"/>
    <property type="project" value="UniProtKB-KW"/>
</dbReference>
<organism evidence="7 8">
    <name type="scientific">Savagea serpentis</name>
    <dbReference type="NCBI Taxonomy" id="2785297"/>
    <lineage>
        <taxon>Bacteria</taxon>
        <taxon>Bacillati</taxon>
        <taxon>Bacillota</taxon>
        <taxon>Bacilli</taxon>
        <taxon>Bacillales</taxon>
        <taxon>Caryophanaceae</taxon>
        <taxon>Savagea</taxon>
    </lineage>
</organism>
<comment type="similarity">
    <text evidence="2">Belongs to the zinc-containing alcohol dehydrogenase family.</text>
</comment>
<dbReference type="RefSeq" id="WP_194562841.1">
    <property type="nucleotide sequence ID" value="NZ_JADKPV010000003.1"/>
</dbReference>
<dbReference type="SMART" id="SM00829">
    <property type="entry name" value="PKS_ER"/>
    <property type="match status" value="1"/>
</dbReference>